<evidence type="ECO:0000259" key="1">
    <source>
        <dbReference type="Pfam" id="PF24758"/>
    </source>
</evidence>
<evidence type="ECO:0000313" key="2">
    <source>
        <dbReference type="EMBL" id="PON70278.1"/>
    </source>
</evidence>
<dbReference type="Pfam" id="PF24758">
    <property type="entry name" value="LRR_At5g56370"/>
    <property type="match status" value="1"/>
</dbReference>
<sequence length="275" mass="31101">MWAVRPIRTYSDLRRNSDRAGLGIEADRGGLARKSRIHFGVITMAKRRVETNTRPPARMRLKTTSKTPLAMDRISTLPDQTPQGQNEFYKYVDNCSKHRKMRMCSIACSVITTFKLEMDYCRRSGAGLDNCLPSLKILTLESIEVNDFVGDLVDVILLGCPSLEKLLLRDCWRMWNAQIHSLSLKFLEVDEMGLSFDTELMEVEAINLESFALFTDCYSINISACEAIKNLSLTDVVGGQSLEDIISELPLLENLTLTACYLEHIKISSQCLKSF</sequence>
<dbReference type="Proteomes" id="UP000237105">
    <property type="component" value="Unassembled WGS sequence"/>
</dbReference>
<dbReference type="SUPFAM" id="SSF52047">
    <property type="entry name" value="RNI-like"/>
    <property type="match status" value="1"/>
</dbReference>
<comment type="caution">
    <text evidence="2">The sequence shown here is derived from an EMBL/GenBank/DDBJ whole genome shotgun (WGS) entry which is preliminary data.</text>
</comment>
<dbReference type="EMBL" id="JXTB01000051">
    <property type="protein sequence ID" value="PON70278.1"/>
    <property type="molecule type" value="Genomic_DNA"/>
</dbReference>
<dbReference type="OrthoDB" id="1194127at2759"/>
<organism evidence="2 3">
    <name type="scientific">Parasponia andersonii</name>
    <name type="common">Sponia andersonii</name>
    <dbReference type="NCBI Taxonomy" id="3476"/>
    <lineage>
        <taxon>Eukaryota</taxon>
        <taxon>Viridiplantae</taxon>
        <taxon>Streptophyta</taxon>
        <taxon>Embryophyta</taxon>
        <taxon>Tracheophyta</taxon>
        <taxon>Spermatophyta</taxon>
        <taxon>Magnoliopsida</taxon>
        <taxon>eudicotyledons</taxon>
        <taxon>Gunneridae</taxon>
        <taxon>Pentapetalae</taxon>
        <taxon>rosids</taxon>
        <taxon>fabids</taxon>
        <taxon>Rosales</taxon>
        <taxon>Cannabaceae</taxon>
        <taxon>Parasponia</taxon>
    </lineage>
</organism>
<gene>
    <name evidence="2" type="ORF">PanWU01x14_082020</name>
</gene>
<feature type="domain" description="F-box/LRR-repeat protein 15/At3g58940/PEG3-like LRR" evidence="1">
    <location>
        <begin position="105"/>
        <end position="225"/>
    </location>
</feature>
<reference evidence="3" key="1">
    <citation type="submission" date="2016-06" db="EMBL/GenBank/DDBJ databases">
        <title>Parallel loss of symbiosis genes in relatives of nitrogen-fixing non-legume Parasponia.</title>
        <authorList>
            <person name="Van Velzen R."/>
            <person name="Holmer R."/>
            <person name="Bu F."/>
            <person name="Rutten L."/>
            <person name="Van Zeijl A."/>
            <person name="Liu W."/>
            <person name="Santuari L."/>
            <person name="Cao Q."/>
            <person name="Sharma T."/>
            <person name="Shen D."/>
            <person name="Roswanjaya Y."/>
            <person name="Wardhani T."/>
            <person name="Kalhor M.S."/>
            <person name="Jansen J."/>
            <person name="Van den Hoogen J."/>
            <person name="Gungor B."/>
            <person name="Hartog M."/>
            <person name="Hontelez J."/>
            <person name="Verver J."/>
            <person name="Yang W.-C."/>
            <person name="Schijlen E."/>
            <person name="Repin R."/>
            <person name="Schilthuizen M."/>
            <person name="Schranz E."/>
            <person name="Heidstra R."/>
            <person name="Miyata K."/>
            <person name="Fedorova E."/>
            <person name="Kohlen W."/>
            <person name="Bisseling T."/>
            <person name="Smit S."/>
            <person name="Geurts R."/>
        </authorList>
    </citation>
    <scope>NUCLEOTIDE SEQUENCE [LARGE SCALE GENOMIC DNA]</scope>
    <source>
        <strain evidence="3">cv. WU1-14</strain>
    </source>
</reference>
<dbReference type="PANTHER" id="PTHR34223:SF83">
    <property type="entry name" value="F-BOX DOMAIN-CONTAINING PROTEIN"/>
    <property type="match status" value="1"/>
</dbReference>
<dbReference type="AlphaFoldDB" id="A0A2P5DAG3"/>
<name>A0A2P5DAG3_PARAD</name>
<dbReference type="InterPro" id="IPR055411">
    <property type="entry name" value="LRR_FXL15/At3g58940/PEG3-like"/>
</dbReference>
<dbReference type="InterPro" id="IPR053197">
    <property type="entry name" value="F-box_SCFL_complex_component"/>
</dbReference>
<dbReference type="InterPro" id="IPR032675">
    <property type="entry name" value="LRR_dom_sf"/>
</dbReference>
<dbReference type="Gene3D" id="3.80.10.10">
    <property type="entry name" value="Ribonuclease Inhibitor"/>
    <property type="match status" value="1"/>
</dbReference>
<keyword evidence="3" id="KW-1185">Reference proteome</keyword>
<protein>
    <submittedName>
        <fullName evidence="2">LRR domain containing protein</fullName>
    </submittedName>
</protein>
<dbReference type="PANTHER" id="PTHR34223">
    <property type="entry name" value="OS11G0201299 PROTEIN"/>
    <property type="match status" value="1"/>
</dbReference>
<evidence type="ECO:0000313" key="3">
    <source>
        <dbReference type="Proteomes" id="UP000237105"/>
    </source>
</evidence>
<accession>A0A2P5DAG3</accession>
<proteinExistence type="predicted"/>